<evidence type="ECO:0000256" key="1">
    <source>
        <dbReference type="ARBA" id="ARBA00022598"/>
    </source>
</evidence>
<dbReference type="Gene3D" id="3.90.1300.10">
    <property type="entry name" value="Amidase signature (AS) domain"/>
    <property type="match status" value="1"/>
</dbReference>
<name>A0A1B6FYL8_9HEMI</name>
<feature type="active site" description="Charge relay system" evidence="5">
    <location>
        <position position="168"/>
    </location>
</feature>
<evidence type="ECO:0000256" key="3">
    <source>
        <dbReference type="ARBA" id="ARBA00022840"/>
    </source>
</evidence>
<dbReference type="GO" id="GO:0050567">
    <property type="term" value="F:glutaminyl-tRNA synthase (glutamine-hydrolyzing) activity"/>
    <property type="evidence" value="ECO:0007669"/>
    <property type="project" value="UniProtKB-UniRule"/>
</dbReference>
<sequence>MDKTMLKLTIQKVSQALQEEMFSATDLCKACLRRAKLIEPLNPFVTVTEAKALEQAKDADLRYKEAGSSKSSLDGVTVAVKDNFCTAGVATTCGSRMLQDYVPPYNATVVERLEDAGAVLLGKTNLDEFAMGSGTVDSVHGPTYNVWGSPPPHSQGGGVSSHRIAGGSSGGSAVAVATGACFAALGSDTGGSTRNPAAYCGVVGLKPTYGRVSRHGLIPLVNSMDVPGILARTVEDAVQVFNVISGHDPKDSTTVTDSFPPVMLGESVNLFGLTVGIPQEYHCPGLSPEVLQAWSDTADLLEEAGATVRQVSLPHTPLSIVCYSVLNQCEVASNMARYDGLQYGYRADSHASTEQLYADTRSQALGLVVRSRILTGNYFLLNRNYVKYFEQAMRVRRLISQDFKAVWESEGGVDLLLTPTTLTTAPTVEQFTSLDNREQCATQDYCTQPTNMAGCPAVSIPVRLSQDHLPISLQLIAPNFCEQLMLSVAHWIQTAVDFPQLPLLSDNNSS</sequence>
<dbReference type="Pfam" id="PF01425">
    <property type="entry name" value="Amidase"/>
    <property type="match status" value="1"/>
</dbReference>
<proteinExistence type="inferred from homology"/>
<dbReference type="InterPro" id="IPR036928">
    <property type="entry name" value="AS_sf"/>
</dbReference>
<comment type="function">
    <text evidence="5">Allows the formation of correctly charged Gln-tRNA(Gln) through the transamidation of misacylated Glu-tRNA(Gln) in the mitochondria. The reaction takes place in the presence of glutamine and ATP through an activated gamma-phospho-Glu-tRNA(Gln).</text>
</comment>
<evidence type="ECO:0000256" key="2">
    <source>
        <dbReference type="ARBA" id="ARBA00022741"/>
    </source>
</evidence>
<keyword evidence="1 5" id="KW-0436">Ligase</keyword>
<dbReference type="AlphaFoldDB" id="A0A1B6FYL8"/>
<comment type="catalytic activity">
    <reaction evidence="5">
        <text>L-glutamyl-tRNA(Gln) + L-glutamine + ATP + H2O = L-glutaminyl-tRNA(Gln) + L-glutamate + ADP + phosphate + H(+)</text>
        <dbReference type="Rhea" id="RHEA:17521"/>
        <dbReference type="Rhea" id="RHEA-COMP:9681"/>
        <dbReference type="Rhea" id="RHEA-COMP:9684"/>
        <dbReference type="ChEBI" id="CHEBI:15377"/>
        <dbReference type="ChEBI" id="CHEBI:15378"/>
        <dbReference type="ChEBI" id="CHEBI:29985"/>
        <dbReference type="ChEBI" id="CHEBI:30616"/>
        <dbReference type="ChEBI" id="CHEBI:43474"/>
        <dbReference type="ChEBI" id="CHEBI:58359"/>
        <dbReference type="ChEBI" id="CHEBI:78520"/>
        <dbReference type="ChEBI" id="CHEBI:78521"/>
        <dbReference type="ChEBI" id="CHEBI:456216"/>
        <dbReference type="EC" id="6.3.5.7"/>
    </reaction>
</comment>
<comment type="subcellular location">
    <subcellularLocation>
        <location evidence="5">Mitochondrion</location>
    </subcellularLocation>
</comment>
<evidence type="ECO:0000313" key="7">
    <source>
        <dbReference type="EMBL" id="JAS55278.1"/>
    </source>
</evidence>
<protein>
    <recommendedName>
        <fullName evidence="5">Glutamyl-tRNA(Gln) amidotransferase subunit A, mitochondrial</fullName>
        <shortName evidence="5">Glu-AdT subunit A</shortName>
        <ecNumber evidence="5">6.3.5.7</ecNumber>
    </recommendedName>
</protein>
<keyword evidence="4 5" id="KW-0648">Protein biosynthesis</keyword>
<dbReference type="HAMAP" id="MF_00120">
    <property type="entry name" value="GatA"/>
    <property type="match status" value="1"/>
</dbReference>
<evidence type="ECO:0000256" key="4">
    <source>
        <dbReference type="ARBA" id="ARBA00022917"/>
    </source>
</evidence>
<feature type="active site" description="Acyl-ester intermediate" evidence="5">
    <location>
        <position position="192"/>
    </location>
</feature>
<dbReference type="GO" id="GO:0005524">
    <property type="term" value="F:ATP binding"/>
    <property type="evidence" value="ECO:0007669"/>
    <property type="project" value="UniProtKB-KW"/>
</dbReference>
<organism evidence="7">
    <name type="scientific">Cuerna arida</name>
    <dbReference type="NCBI Taxonomy" id="1464854"/>
    <lineage>
        <taxon>Eukaryota</taxon>
        <taxon>Metazoa</taxon>
        <taxon>Ecdysozoa</taxon>
        <taxon>Arthropoda</taxon>
        <taxon>Hexapoda</taxon>
        <taxon>Insecta</taxon>
        <taxon>Pterygota</taxon>
        <taxon>Neoptera</taxon>
        <taxon>Paraneoptera</taxon>
        <taxon>Hemiptera</taxon>
        <taxon>Auchenorrhyncha</taxon>
        <taxon>Membracoidea</taxon>
        <taxon>Cicadellidae</taxon>
        <taxon>Cicadellinae</taxon>
        <taxon>Proconiini</taxon>
        <taxon>Cuerna</taxon>
    </lineage>
</organism>
<dbReference type="GO" id="GO:0005739">
    <property type="term" value="C:mitochondrion"/>
    <property type="evidence" value="ECO:0007669"/>
    <property type="project" value="UniProtKB-SubCell"/>
</dbReference>
<feature type="active site" description="Charge relay system" evidence="5">
    <location>
        <position position="81"/>
    </location>
</feature>
<dbReference type="GO" id="GO:0030956">
    <property type="term" value="C:glutamyl-tRNA(Gln) amidotransferase complex"/>
    <property type="evidence" value="ECO:0007669"/>
    <property type="project" value="UniProtKB-UniRule"/>
</dbReference>
<dbReference type="EMBL" id="GECZ01014491">
    <property type="protein sequence ID" value="JAS55278.1"/>
    <property type="molecule type" value="Transcribed_RNA"/>
</dbReference>
<gene>
    <name evidence="5" type="primary">GatA</name>
    <name evidence="7" type="ORF">g.12819</name>
</gene>
<evidence type="ECO:0000256" key="5">
    <source>
        <dbReference type="HAMAP-Rule" id="MF_03150"/>
    </source>
</evidence>
<feature type="domain" description="Amidase" evidence="6">
    <location>
        <begin position="27"/>
        <end position="486"/>
    </location>
</feature>
<comment type="subunit">
    <text evidence="5">Subunit of the heterotrimeric GatCAB amidotransferase (AdT) complex, composed of A, B and C subunits.</text>
</comment>
<dbReference type="InterPro" id="IPR000120">
    <property type="entry name" value="Amidase"/>
</dbReference>
<keyword evidence="2 5" id="KW-0547">Nucleotide-binding</keyword>
<accession>A0A1B6FYL8</accession>
<dbReference type="GO" id="GO:0070681">
    <property type="term" value="P:glutaminyl-tRNAGln biosynthesis via transamidation"/>
    <property type="evidence" value="ECO:0007669"/>
    <property type="project" value="UniProtKB-UniRule"/>
</dbReference>
<keyword evidence="5" id="KW-0496">Mitochondrion</keyword>
<comment type="similarity">
    <text evidence="5">Belongs to the amidase family. GatA subfamily.</text>
</comment>
<dbReference type="GO" id="GO:0032543">
    <property type="term" value="P:mitochondrial translation"/>
    <property type="evidence" value="ECO:0007669"/>
    <property type="project" value="UniProtKB-UniRule"/>
</dbReference>
<keyword evidence="3 5" id="KW-0067">ATP-binding</keyword>
<evidence type="ECO:0000259" key="6">
    <source>
        <dbReference type="Pfam" id="PF01425"/>
    </source>
</evidence>
<dbReference type="PANTHER" id="PTHR11895">
    <property type="entry name" value="TRANSAMIDASE"/>
    <property type="match status" value="1"/>
</dbReference>
<dbReference type="SUPFAM" id="SSF75304">
    <property type="entry name" value="Amidase signature (AS) enzymes"/>
    <property type="match status" value="1"/>
</dbReference>
<dbReference type="InterPro" id="IPR004412">
    <property type="entry name" value="GatA"/>
</dbReference>
<reference evidence="7" key="1">
    <citation type="submission" date="2015-11" db="EMBL/GenBank/DDBJ databases">
        <title>De novo transcriptome assembly of four potential Pierce s Disease insect vectors from Arizona vineyards.</title>
        <authorList>
            <person name="Tassone E.E."/>
        </authorList>
    </citation>
    <scope>NUCLEOTIDE SEQUENCE</scope>
</reference>
<dbReference type="EC" id="6.3.5.7" evidence="5"/>
<dbReference type="InterPro" id="IPR023631">
    <property type="entry name" value="Amidase_dom"/>
</dbReference>
<dbReference type="PANTHER" id="PTHR11895:SF7">
    <property type="entry name" value="GLUTAMYL-TRNA(GLN) AMIDOTRANSFERASE SUBUNIT A, MITOCHONDRIAL"/>
    <property type="match status" value="1"/>
</dbReference>